<dbReference type="PROSITE" id="PS50011">
    <property type="entry name" value="PROTEIN_KINASE_DOM"/>
    <property type="match status" value="1"/>
</dbReference>
<evidence type="ECO:0000256" key="6">
    <source>
        <dbReference type="SAM" id="Coils"/>
    </source>
</evidence>
<keyword evidence="4 5" id="KW-0067">ATP-binding</keyword>
<dbReference type="Pfam" id="PF00069">
    <property type="entry name" value="Pkinase"/>
    <property type="match status" value="1"/>
</dbReference>
<evidence type="ECO:0000256" key="1">
    <source>
        <dbReference type="ARBA" id="ARBA00022679"/>
    </source>
</evidence>
<dbReference type="Proteomes" id="UP001160550">
    <property type="component" value="Unassembled WGS sequence"/>
</dbReference>
<evidence type="ECO:0000313" key="9">
    <source>
        <dbReference type="Proteomes" id="UP001160550"/>
    </source>
</evidence>
<feature type="coiled-coil region" evidence="6">
    <location>
        <begin position="385"/>
        <end position="419"/>
    </location>
</feature>
<dbReference type="InterPro" id="IPR011009">
    <property type="entry name" value="Kinase-like_dom_sf"/>
</dbReference>
<dbReference type="SUPFAM" id="SSF56112">
    <property type="entry name" value="Protein kinase-like (PK-like)"/>
    <property type="match status" value="1"/>
</dbReference>
<keyword evidence="1 8" id="KW-0808">Transferase</keyword>
<keyword evidence="2 5" id="KW-0547">Nucleotide-binding</keyword>
<dbReference type="Gene3D" id="1.10.510.10">
    <property type="entry name" value="Transferase(Phosphotransferase) domain 1"/>
    <property type="match status" value="1"/>
</dbReference>
<dbReference type="PROSITE" id="PS00107">
    <property type="entry name" value="PROTEIN_KINASE_ATP"/>
    <property type="match status" value="1"/>
</dbReference>
<dbReference type="GO" id="GO:0004674">
    <property type="term" value="F:protein serine/threonine kinase activity"/>
    <property type="evidence" value="ECO:0007669"/>
    <property type="project" value="UniProtKB-EC"/>
</dbReference>
<dbReference type="CDD" id="cd14014">
    <property type="entry name" value="STKc_PknB_like"/>
    <property type="match status" value="1"/>
</dbReference>
<dbReference type="SMART" id="SM00220">
    <property type="entry name" value="S_TKc"/>
    <property type="match status" value="1"/>
</dbReference>
<accession>A0ABT6MV33</accession>
<evidence type="ECO:0000256" key="3">
    <source>
        <dbReference type="ARBA" id="ARBA00022777"/>
    </source>
</evidence>
<dbReference type="RefSeq" id="WP_280943730.1">
    <property type="nucleotide sequence ID" value="NZ_JARYGX010000028.1"/>
</dbReference>
<dbReference type="Gene3D" id="1.25.40.10">
    <property type="entry name" value="Tetratricopeptide repeat domain"/>
    <property type="match status" value="1"/>
</dbReference>
<evidence type="ECO:0000259" key="7">
    <source>
        <dbReference type="PROSITE" id="PS50011"/>
    </source>
</evidence>
<keyword evidence="9" id="KW-1185">Reference proteome</keyword>
<name>A0ABT6MV33_9GAMM</name>
<dbReference type="SMART" id="SM00028">
    <property type="entry name" value="TPR"/>
    <property type="match status" value="4"/>
</dbReference>
<evidence type="ECO:0000256" key="4">
    <source>
        <dbReference type="ARBA" id="ARBA00022840"/>
    </source>
</evidence>
<organism evidence="8 9">
    <name type="scientific">Luteimonas composti</name>
    <dbReference type="NCBI Taxonomy" id="398257"/>
    <lineage>
        <taxon>Bacteria</taxon>
        <taxon>Pseudomonadati</taxon>
        <taxon>Pseudomonadota</taxon>
        <taxon>Gammaproteobacteria</taxon>
        <taxon>Lysobacterales</taxon>
        <taxon>Lysobacteraceae</taxon>
        <taxon>Luteimonas</taxon>
    </lineage>
</organism>
<evidence type="ECO:0000313" key="8">
    <source>
        <dbReference type="EMBL" id="MDH7454500.1"/>
    </source>
</evidence>
<dbReference type="Gene3D" id="3.30.200.20">
    <property type="entry name" value="Phosphorylase Kinase, domain 1"/>
    <property type="match status" value="1"/>
</dbReference>
<reference evidence="8" key="1">
    <citation type="journal article" date="2007" name="Int. J. Syst. Evol. Microbiol.">
        <title>Luteimonas composti sp. nov., a moderately thermophilic bacterium isolated from food waste.</title>
        <authorList>
            <person name="Young C.C."/>
            <person name="Kampfer P."/>
            <person name="Chen W.M."/>
            <person name="Yen W.S."/>
            <person name="Arun A.B."/>
            <person name="Lai W.A."/>
            <person name="Shen F.T."/>
            <person name="Rekha P.D."/>
            <person name="Lin K.Y."/>
            <person name="Chou J.H."/>
        </authorList>
    </citation>
    <scope>NUCLEOTIDE SEQUENCE</scope>
    <source>
        <strain evidence="8">CC-YY355</strain>
    </source>
</reference>
<keyword evidence="6" id="KW-0175">Coiled coil</keyword>
<dbReference type="InterPro" id="IPR019734">
    <property type="entry name" value="TPR_rpt"/>
</dbReference>
<evidence type="ECO:0000256" key="2">
    <source>
        <dbReference type="ARBA" id="ARBA00022741"/>
    </source>
</evidence>
<dbReference type="Pfam" id="PF13424">
    <property type="entry name" value="TPR_12"/>
    <property type="match status" value="1"/>
</dbReference>
<dbReference type="EMBL" id="JARYGX010000028">
    <property type="protein sequence ID" value="MDH7454500.1"/>
    <property type="molecule type" value="Genomic_DNA"/>
</dbReference>
<feature type="binding site" evidence="5">
    <location>
        <position position="104"/>
    </location>
    <ligand>
        <name>ATP</name>
        <dbReference type="ChEBI" id="CHEBI:30616"/>
    </ligand>
</feature>
<dbReference type="InterPro" id="IPR008271">
    <property type="entry name" value="Ser/Thr_kinase_AS"/>
</dbReference>
<protein>
    <submittedName>
        <fullName evidence="8">Serine/threonine-protein kinase</fullName>
        <ecNumber evidence="8">2.7.11.1</ecNumber>
    </submittedName>
</protein>
<gene>
    <name evidence="8" type="ORF">QF205_15670</name>
</gene>
<dbReference type="SUPFAM" id="SSF48452">
    <property type="entry name" value="TPR-like"/>
    <property type="match status" value="3"/>
</dbReference>
<feature type="domain" description="Protein kinase" evidence="7">
    <location>
        <begin position="73"/>
        <end position="337"/>
    </location>
</feature>
<dbReference type="PANTHER" id="PTHR43289:SF34">
    <property type="entry name" value="SERINE_THREONINE-PROTEIN KINASE YBDM-RELATED"/>
    <property type="match status" value="1"/>
</dbReference>
<proteinExistence type="predicted"/>
<sequence length="883" mass="95388">MDPDRLAHWHAADALFGQWLDVPGPEREAWLRAQDIPDQVRRRLDQMIAAHVKPQPVLESAGGELAGRRLGDWTLEEELGRGGMAVVYRAWRDSGMARQQAAVKVLTLGALGAAGQERFQREAEILARLHHPNAAALIDSGVAGDGTCWLAMPLVEGERIDRWCEANAPDAQAIVRLYLQVCGAVSYAHRNLVIHRDLKPSNVLVDASGHVRLLDFGIGQFADATGERTRTLWRAMTPGYAAPEQLRGEPASTAVDVYGLGALLHRLLTGRTPQSATAGHDTTRPSLLVRDASDAYHRHYVPLRSDLDRVLLKALAEEPEQRYATADALCDDLRRWLDGRPVLAQTPGAGYRLRKFVLRHRGAVAAGVLLAASLAAGVAATLWQAGEARRHASEAQQQAALARQEAENASQRARRTEAVRDFLGTMFITTRADDGGSARVIDVMRAAADGARGDALADQPLTAADVLLLTGTVRYNLDDYEGSLADLEDALALLAPHRDVAAGEMSRAHWELMRHAKHRGDHEAMLAHARESVELNALWDAPPNETFRARIAVGEALLYTDRDAAAETFRTLVAEIEASELKDSVRHINALNGLSIALSGPKHDQRLRVPIQEERLRIARTLYGEDGGGLAHTLSDVTHTFRVLGMFDRAEQLARESVEVADRSLQNPLMLRGLSRCNLGLVLLQRGRLDEALDTFGESARLLDELGGSNLSTERCFTGLAYTAAAAGRHPAALAALARSAEILAANGRARHPDALAVCGLRASVQLRQGDAGAAGRTLDGCVPTDTDKAPPGYLQARAEWLVATGAHVEAAGLLDTLRSRQSPEDIQRDWMRPWMLSALLARATGDPDAVAPLAVAAGAHAATAPLSRCLANPGETTCLALP</sequence>
<dbReference type="InterPro" id="IPR000719">
    <property type="entry name" value="Prot_kinase_dom"/>
</dbReference>
<dbReference type="PANTHER" id="PTHR43289">
    <property type="entry name" value="MITOGEN-ACTIVATED PROTEIN KINASE KINASE KINASE 20-RELATED"/>
    <property type="match status" value="1"/>
</dbReference>
<keyword evidence="3 8" id="KW-0418">Kinase</keyword>
<comment type="caution">
    <text evidence="8">The sequence shown here is derived from an EMBL/GenBank/DDBJ whole genome shotgun (WGS) entry which is preliminary data.</text>
</comment>
<evidence type="ECO:0000256" key="5">
    <source>
        <dbReference type="PROSITE-ProRule" id="PRU10141"/>
    </source>
</evidence>
<dbReference type="EC" id="2.7.11.1" evidence="8"/>
<dbReference type="InterPro" id="IPR011990">
    <property type="entry name" value="TPR-like_helical_dom_sf"/>
</dbReference>
<reference evidence="8" key="2">
    <citation type="submission" date="2023-04" db="EMBL/GenBank/DDBJ databases">
        <authorList>
            <person name="Sun J.-Q."/>
        </authorList>
    </citation>
    <scope>NUCLEOTIDE SEQUENCE</scope>
    <source>
        <strain evidence="8">CC-YY355</strain>
    </source>
</reference>
<dbReference type="PROSITE" id="PS00108">
    <property type="entry name" value="PROTEIN_KINASE_ST"/>
    <property type="match status" value="1"/>
</dbReference>
<dbReference type="InterPro" id="IPR017441">
    <property type="entry name" value="Protein_kinase_ATP_BS"/>
</dbReference>